<organism evidence="1 2">
    <name type="scientific">Candidatus Nealsonbacteria bacterium CG_4_10_14_0_8_um_filter_37_14</name>
    <dbReference type="NCBI Taxonomy" id="1974684"/>
    <lineage>
        <taxon>Bacteria</taxon>
        <taxon>Candidatus Nealsoniibacteriota</taxon>
    </lineage>
</organism>
<evidence type="ECO:0000313" key="1">
    <source>
        <dbReference type="EMBL" id="PIY89042.1"/>
    </source>
</evidence>
<proteinExistence type="predicted"/>
<dbReference type="Proteomes" id="UP000230767">
    <property type="component" value="Unassembled WGS sequence"/>
</dbReference>
<comment type="caution">
    <text evidence="1">The sequence shown here is derived from an EMBL/GenBank/DDBJ whole genome shotgun (WGS) entry which is preliminary data.</text>
</comment>
<protein>
    <submittedName>
        <fullName evidence="1">Uncharacterized protein</fullName>
    </submittedName>
</protein>
<sequence>MKRIFIPIFVAVLFFGAFGFVSLTKAAVSFSIESPAQVEAGKDVEITVTLTGIYSEAHPERYYSGLLKIDFGDGEKAKCFCGVGIGECGEHTKNTCSNGFIHKYGGGTYTITANSEVGVYEGPELKEKIEKTATKKIEVKGIIGEQICNKLYIDANNKSLTADEWCAFCHGAGCNDVYDFCREEDGQWYHYHFKCRAGIECICNDDESLSGRTPCTKCKNWSCNQGCDCKDNICCSGGCVCNCGDWQYGACRGGSATLQCTGADKYKSRKCESEPTGCCDELGLKEEECEKNLKDCHCGDGIIENGKIENIYYDEECEDGNFIDNKKTCLEWDLGSGSLTCKADCHIDFSGCEIKPVCGNGKVEPGEECDCGGTRPCSPEQLKYKSCGDFEFVSGALGCYDTGPDKTCKRDYSNCKEKNGDRGDDGGGWSGIFEIENPLTATTV</sequence>
<dbReference type="EMBL" id="PFLW01000053">
    <property type="protein sequence ID" value="PIY89042.1"/>
    <property type="molecule type" value="Genomic_DNA"/>
</dbReference>
<name>A0A2M7R670_9BACT</name>
<accession>A0A2M7R670</accession>
<gene>
    <name evidence="1" type="ORF">COY73_02100</name>
</gene>
<evidence type="ECO:0000313" key="2">
    <source>
        <dbReference type="Proteomes" id="UP000230767"/>
    </source>
</evidence>
<feature type="non-terminal residue" evidence="1">
    <location>
        <position position="444"/>
    </location>
</feature>
<dbReference type="AlphaFoldDB" id="A0A2M7R670"/>
<reference evidence="2" key="1">
    <citation type="submission" date="2017-09" db="EMBL/GenBank/DDBJ databases">
        <title>Depth-based differentiation of microbial function through sediment-hosted aquifers and enrichment of novel symbionts in the deep terrestrial subsurface.</title>
        <authorList>
            <person name="Probst A.J."/>
            <person name="Ladd B."/>
            <person name="Jarett J.K."/>
            <person name="Geller-Mcgrath D.E."/>
            <person name="Sieber C.M.K."/>
            <person name="Emerson J.B."/>
            <person name="Anantharaman K."/>
            <person name="Thomas B.C."/>
            <person name="Malmstrom R."/>
            <person name="Stieglmeier M."/>
            <person name="Klingl A."/>
            <person name="Woyke T."/>
            <person name="Ryan C.M."/>
            <person name="Banfield J.F."/>
        </authorList>
    </citation>
    <scope>NUCLEOTIDE SEQUENCE [LARGE SCALE GENOMIC DNA]</scope>
</reference>